<dbReference type="Proteomes" id="UP000318733">
    <property type="component" value="Unassembled WGS sequence"/>
</dbReference>
<dbReference type="PANTHER" id="PTHR42852:SF13">
    <property type="entry name" value="PROTEIN DIPZ"/>
    <property type="match status" value="1"/>
</dbReference>
<dbReference type="InterPro" id="IPR000866">
    <property type="entry name" value="AhpC/TSA"/>
</dbReference>
<dbReference type="PROSITE" id="PS51352">
    <property type="entry name" value="THIOREDOXIN_2"/>
    <property type="match status" value="1"/>
</dbReference>
<organism evidence="3 4">
    <name type="scientific">Mucilaginibacter corticis</name>
    <dbReference type="NCBI Taxonomy" id="2597670"/>
    <lineage>
        <taxon>Bacteria</taxon>
        <taxon>Pseudomonadati</taxon>
        <taxon>Bacteroidota</taxon>
        <taxon>Sphingobacteriia</taxon>
        <taxon>Sphingobacteriales</taxon>
        <taxon>Sphingobacteriaceae</taxon>
        <taxon>Mucilaginibacter</taxon>
    </lineage>
</organism>
<dbReference type="InterPro" id="IPR013766">
    <property type="entry name" value="Thioredoxin_domain"/>
</dbReference>
<dbReference type="PANTHER" id="PTHR42852">
    <property type="entry name" value="THIOL:DISULFIDE INTERCHANGE PROTEIN DSBE"/>
    <property type="match status" value="1"/>
</dbReference>
<feature type="chain" id="PRO_5022173291" evidence="1">
    <location>
        <begin position="24"/>
        <end position="382"/>
    </location>
</feature>
<dbReference type="GO" id="GO:0016491">
    <property type="term" value="F:oxidoreductase activity"/>
    <property type="evidence" value="ECO:0007669"/>
    <property type="project" value="InterPro"/>
</dbReference>
<proteinExistence type="predicted"/>
<dbReference type="InterPro" id="IPR050553">
    <property type="entry name" value="Thioredoxin_ResA/DsbE_sf"/>
</dbReference>
<dbReference type="Gene3D" id="3.40.30.10">
    <property type="entry name" value="Glutaredoxin"/>
    <property type="match status" value="1"/>
</dbReference>
<feature type="signal peptide" evidence="1">
    <location>
        <begin position="1"/>
        <end position="23"/>
    </location>
</feature>
<dbReference type="CDD" id="cd02966">
    <property type="entry name" value="TlpA_like_family"/>
    <property type="match status" value="1"/>
</dbReference>
<keyword evidence="1" id="KW-0732">Signal</keyword>
<dbReference type="EMBL" id="VLPK01000001">
    <property type="protein sequence ID" value="TSJ43309.1"/>
    <property type="molecule type" value="Genomic_DNA"/>
</dbReference>
<dbReference type="AlphaFoldDB" id="A0A556MU17"/>
<comment type="caution">
    <text evidence="3">The sequence shown here is derived from an EMBL/GenBank/DDBJ whole genome shotgun (WGS) entry which is preliminary data.</text>
</comment>
<dbReference type="OrthoDB" id="9815205at2"/>
<dbReference type="Pfam" id="PF00578">
    <property type="entry name" value="AhpC-TSA"/>
    <property type="match status" value="1"/>
</dbReference>
<keyword evidence="4" id="KW-1185">Reference proteome</keyword>
<dbReference type="RefSeq" id="WP_144246874.1">
    <property type="nucleotide sequence ID" value="NZ_VLPK01000001.1"/>
</dbReference>
<evidence type="ECO:0000259" key="2">
    <source>
        <dbReference type="PROSITE" id="PS51352"/>
    </source>
</evidence>
<dbReference type="GO" id="GO:0016209">
    <property type="term" value="F:antioxidant activity"/>
    <property type="evidence" value="ECO:0007669"/>
    <property type="project" value="InterPro"/>
</dbReference>
<evidence type="ECO:0000313" key="4">
    <source>
        <dbReference type="Proteomes" id="UP000318733"/>
    </source>
</evidence>
<dbReference type="SUPFAM" id="SSF52833">
    <property type="entry name" value="Thioredoxin-like"/>
    <property type="match status" value="1"/>
</dbReference>
<feature type="domain" description="Thioredoxin" evidence="2">
    <location>
        <begin position="244"/>
        <end position="382"/>
    </location>
</feature>
<protein>
    <submittedName>
        <fullName evidence="3">Redoxin domain-containing protein</fullName>
    </submittedName>
</protein>
<dbReference type="InterPro" id="IPR036249">
    <property type="entry name" value="Thioredoxin-like_sf"/>
</dbReference>
<sequence length="382" mass="42740">MTRSFFKIFALVLCSLTAFTAKAQQEIVQKAIDKIKSAQNISYTATISGEEFGGAVHLKTNVHLYNRQANGNYEFYNIDQIFPSGKISYIDDGNQQVELYFKDSTYVLLPERKQNSSGTPLIEAALNAEELLNKKKDRYNITMLTDSTINKEHCYHVLFATKNATNESYFKYHLFISKKNNLILASRDETKGTVEKGGVKGGVMSMDVSYLYSDIHISNTYSAKPVKLVIPQGFKPPVKSLPLLDNGTVAPQWTLTSTEGKALALNDMQGKVVLLEFTFNGCPACMMALPSLEKLHKKYDGSDVAIVSVNFLDSKDDVADFIKRNKVNSPIYINGKAVSKLYHVSAGPTFYLIDKKGRINWSEPGYFEDFENKMTASIDALR</sequence>
<dbReference type="Gene3D" id="2.50.20.10">
    <property type="entry name" value="Lipoprotein localisation LolA/LolB/LppX"/>
    <property type="match status" value="1"/>
</dbReference>
<name>A0A556MU17_9SPHI</name>
<evidence type="ECO:0000256" key="1">
    <source>
        <dbReference type="SAM" id="SignalP"/>
    </source>
</evidence>
<accession>A0A556MU17</accession>
<gene>
    <name evidence="3" type="ORF">FO440_03695</name>
</gene>
<evidence type="ECO:0000313" key="3">
    <source>
        <dbReference type="EMBL" id="TSJ43309.1"/>
    </source>
</evidence>
<reference evidence="3 4" key="1">
    <citation type="submission" date="2019-07" db="EMBL/GenBank/DDBJ databases">
        <authorList>
            <person name="Huq M.A."/>
        </authorList>
    </citation>
    <scope>NUCLEOTIDE SEQUENCE [LARGE SCALE GENOMIC DNA]</scope>
    <source>
        <strain evidence="3 4">MAH-19</strain>
    </source>
</reference>